<dbReference type="InterPro" id="IPR013498">
    <property type="entry name" value="Topo_IA_Znf"/>
</dbReference>
<dbReference type="SMART" id="SM00028">
    <property type="entry name" value="TPR"/>
    <property type="match status" value="1"/>
</dbReference>
<keyword evidence="10" id="KW-0802">TPR repeat</keyword>
<feature type="region of interest" description="Disordered" evidence="12">
    <location>
        <begin position="1073"/>
        <end position="1095"/>
    </location>
</feature>
<evidence type="ECO:0000256" key="6">
    <source>
        <dbReference type="ARBA" id="ARBA00023235"/>
    </source>
</evidence>
<dbReference type="PROSITE" id="PS50005">
    <property type="entry name" value="TPR"/>
    <property type="match status" value="1"/>
</dbReference>
<dbReference type="EC" id="5.6.2.4" evidence="8"/>
<keyword evidence="4 11" id="KW-0347">Helicase</keyword>
<evidence type="ECO:0000256" key="10">
    <source>
        <dbReference type="PROSITE-ProRule" id="PRU00339"/>
    </source>
</evidence>
<feature type="repeat" description="TPR" evidence="10">
    <location>
        <begin position="1226"/>
        <end position="1259"/>
    </location>
</feature>
<dbReference type="PROSITE" id="PS50293">
    <property type="entry name" value="TPR_REGION"/>
    <property type="match status" value="1"/>
</dbReference>
<keyword evidence="2 11" id="KW-0547">Nucleotide-binding</keyword>
<evidence type="ECO:0000256" key="5">
    <source>
        <dbReference type="ARBA" id="ARBA00022840"/>
    </source>
</evidence>
<dbReference type="Gene3D" id="3.30.65.10">
    <property type="entry name" value="Bacterial Topoisomerase I, domain 1"/>
    <property type="match status" value="2"/>
</dbReference>
<feature type="compositionally biased region" description="Basic and acidic residues" evidence="12">
    <location>
        <begin position="1084"/>
        <end position="1095"/>
    </location>
</feature>
<gene>
    <name evidence="14" type="ORF">QE109_11210</name>
</gene>
<evidence type="ECO:0000256" key="11">
    <source>
        <dbReference type="PROSITE-ProRule" id="PRU00560"/>
    </source>
</evidence>
<dbReference type="Pfam" id="PF01396">
    <property type="entry name" value="Zn_ribbon_Top1"/>
    <property type="match status" value="2"/>
</dbReference>
<evidence type="ECO:0000256" key="1">
    <source>
        <dbReference type="ARBA" id="ARBA00009922"/>
    </source>
</evidence>
<dbReference type="SUPFAM" id="SSF52540">
    <property type="entry name" value="P-loop containing nucleoside triphosphate hydrolases"/>
    <property type="match status" value="1"/>
</dbReference>
<evidence type="ECO:0000256" key="12">
    <source>
        <dbReference type="SAM" id="MobiDB-lite"/>
    </source>
</evidence>
<keyword evidence="3 11" id="KW-0378">Hydrolase</keyword>
<keyword evidence="5 11" id="KW-0067">ATP-binding</keyword>
<dbReference type="SUPFAM" id="SSF57783">
    <property type="entry name" value="Zinc beta-ribbon"/>
    <property type="match status" value="1"/>
</dbReference>
<dbReference type="PANTHER" id="PTHR11070">
    <property type="entry name" value="UVRD / RECB / PCRA DNA HELICASE FAMILY MEMBER"/>
    <property type="match status" value="1"/>
</dbReference>
<dbReference type="InterPro" id="IPR019734">
    <property type="entry name" value="TPR_rpt"/>
</dbReference>
<keyword evidence="15" id="KW-1185">Reference proteome</keyword>
<dbReference type="Gene3D" id="3.40.50.300">
    <property type="entry name" value="P-loop containing nucleotide triphosphate hydrolases"/>
    <property type="match status" value="3"/>
</dbReference>
<dbReference type="Proteomes" id="UP001158045">
    <property type="component" value="Unassembled WGS sequence"/>
</dbReference>
<comment type="catalytic activity">
    <reaction evidence="9">
        <text>ATP + H2O = ADP + phosphate + H(+)</text>
        <dbReference type="Rhea" id="RHEA:13065"/>
        <dbReference type="ChEBI" id="CHEBI:15377"/>
        <dbReference type="ChEBI" id="CHEBI:15378"/>
        <dbReference type="ChEBI" id="CHEBI:30616"/>
        <dbReference type="ChEBI" id="CHEBI:43474"/>
        <dbReference type="ChEBI" id="CHEBI:456216"/>
        <dbReference type="EC" id="5.6.2.4"/>
    </reaction>
</comment>
<evidence type="ECO:0000256" key="9">
    <source>
        <dbReference type="ARBA" id="ARBA00048988"/>
    </source>
</evidence>
<proteinExistence type="inferred from homology"/>
<accession>A0ABT6NE71</accession>
<dbReference type="InterPro" id="IPR027417">
    <property type="entry name" value="P-loop_NTPase"/>
</dbReference>
<dbReference type="CDD" id="cd18807">
    <property type="entry name" value="SF1_C_UvrD"/>
    <property type="match status" value="1"/>
</dbReference>
<evidence type="ECO:0000313" key="14">
    <source>
        <dbReference type="EMBL" id="MDH8678721.1"/>
    </source>
</evidence>
<comment type="similarity">
    <text evidence="1">Belongs to the helicase family. UvrD subfamily.</text>
</comment>
<feature type="domain" description="UvrD-like helicase ATP-binding" evidence="13">
    <location>
        <begin position="251"/>
        <end position="734"/>
    </location>
</feature>
<dbReference type="Gene3D" id="1.10.10.160">
    <property type="match status" value="1"/>
</dbReference>
<dbReference type="InterPro" id="IPR013986">
    <property type="entry name" value="DExx_box_DNA_helicase_dom_sf"/>
</dbReference>
<evidence type="ECO:0000256" key="2">
    <source>
        <dbReference type="ARBA" id="ARBA00022741"/>
    </source>
</evidence>
<dbReference type="SUPFAM" id="SSF48452">
    <property type="entry name" value="TPR-like"/>
    <property type="match status" value="1"/>
</dbReference>
<evidence type="ECO:0000313" key="15">
    <source>
        <dbReference type="Proteomes" id="UP001158045"/>
    </source>
</evidence>
<dbReference type="Pfam" id="PF13361">
    <property type="entry name" value="UvrD_C"/>
    <property type="match status" value="1"/>
</dbReference>
<sequence>MEFVVIVLLIASFIIWSNKDKTTMADKYELWKNEFDAIFDIGRTYKNKNQMVYRYRNIYNEMKGFKGNVLMSPELIEAKLNEHNELILLLTQESRKANSLYKWKYRWTKKRRLQFIVLFEDTYDKTIKYSKSVETIKSIKKFNQLMSKLAQINFEKIENTVTKIREALKVINNSPIEYLSESKANKYRNPNVLSDLQNNLHLYSKYFDLNEIKSFINFQIEFDNFIMMYNKAFIEYELNMNKKFFDDINGYRLDEMQRIAIITDEENNMIISGAGSGKTLTLVGKIKYLMELRGIYSNEILAISFTNKAVDELSERLIKSTGQEIKVATFHKLGREILIKSLGRKIDIDDQELFLSVKKIIGKLSETNKYFSLNLSKYIGLYYYPSINSLDFECQNDLYSDLKSKGAMSINDCIKSNLSNNNLTTYLSERVKSFEELLIANYLFLHGINYEYEKPYEYDTSSLSHRQYKPDFYLSDFNIYLEHFGVDKDMKANHLKNEIERKNYIDGITWKRNIHKKYGTKLIETYSFYHRDGILYEKLDEILKSQGIIVQEYNNERMVKIASELIKSNFISNLAKTITTFIQLFKSNDYDSNYFGYLNNAINMGKSNIYTYRRELLLMAIIETVYDEYCAQLSSRHQYDFNDLINNAIKAVQCDLVKLNYKYIIIDEYQDISMNRYKLLKAIKDKSNCKIIAVGDDWQSIYRFAGSEVSLLHNFETLFGKTEVIKIPNTYRNSQELADVARKFILKNTRQIDKKVVSIKKLNDPIKLIVHSNGCQAEALINVLDNYVANNSKILLLGRTNSCINSIISSGFFELLEEGKVVYKSKPSMKIDFLTVHKSKGLEADLVIILNLNNKINGFPNKIENDPILRFVINDFDEYPFEEERRLFYVALTRSKNEVYLFCEKENESIFVNELIKDKKIEKYDFTNAQDGYEFLNRTCPLCGSESLIKRKSQFGDYLSCKNYPYCDYKISNVQVAIDNIKCSACGDYMVLRNGIYGKFYGCSNYPYCNNKAIYKRKEEVKRPTKVDSYFELEISSKTEIVLERKLTPLVENVQKSEIIQINHNIPTISDNCKKKSTLTNNDNTEKSKKKSDNNLKKESIIKPVVQKKIMNMKKDILSVESIGAKYKYGSEVTHTSFGNGVVIQNDGKIIRVIFDDNSTLSFSYDSVISDNILSIRERNQMKKSDVELLISESDKMFKNNDYSKRAIEINVKVIMSLNQITKTSTKYYLRLAKAYKTIGQFEEAIATYKDILAIDPKNNEALDNLSYLVKLLKTVHENYLDEFNSFSKLNEQFDCQV</sequence>
<comment type="catalytic activity">
    <reaction evidence="7">
        <text>Couples ATP hydrolysis with the unwinding of duplex DNA by translocating in the 3'-5' direction.</text>
        <dbReference type="EC" id="5.6.2.4"/>
    </reaction>
</comment>
<comment type="caution">
    <text evidence="14">The sequence shown here is derived from an EMBL/GenBank/DDBJ whole genome shotgun (WGS) entry which is preliminary data.</text>
</comment>
<dbReference type="InterPro" id="IPR014017">
    <property type="entry name" value="DNA_helicase_UvrD-like_C"/>
</dbReference>
<evidence type="ECO:0000256" key="8">
    <source>
        <dbReference type="ARBA" id="ARBA00034808"/>
    </source>
</evidence>
<dbReference type="Pfam" id="PF00580">
    <property type="entry name" value="UvrD-helicase"/>
    <property type="match status" value="1"/>
</dbReference>
<dbReference type="PANTHER" id="PTHR11070:SF63">
    <property type="entry name" value="DNA HELICASE IV"/>
    <property type="match status" value="1"/>
</dbReference>
<dbReference type="EMBL" id="JARYZI010000007">
    <property type="protein sequence ID" value="MDH8678721.1"/>
    <property type="molecule type" value="Genomic_DNA"/>
</dbReference>
<evidence type="ECO:0000256" key="4">
    <source>
        <dbReference type="ARBA" id="ARBA00022806"/>
    </source>
</evidence>
<dbReference type="RefSeq" id="WP_281094607.1">
    <property type="nucleotide sequence ID" value="NZ_JARYZI010000007.1"/>
</dbReference>
<evidence type="ECO:0000256" key="3">
    <source>
        <dbReference type="ARBA" id="ARBA00022801"/>
    </source>
</evidence>
<dbReference type="InterPro" id="IPR011990">
    <property type="entry name" value="TPR-like_helical_dom_sf"/>
</dbReference>
<protein>
    <recommendedName>
        <fullName evidence="8">DNA 3'-5' helicase</fullName>
        <ecNumber evidence="8">5.6.2.4</ecNumber>
    </recommendedName>
</protein>
<evidence type="ECO:0000256" key="7">
    <source>
        <dbReference type="ARBA" id="ARBA00034617"/>
    </source>
</evidence>
<dbReference type="Gene3D" id="1.25.40.10">
    <property type="entry name" value="Tetratricopeptide repeat domain"/>
    <property type="match status" value="1"/>
</dbReference>
<dbReference type="Pfam" id="PF13181">
    <property type="entry name" value="TPR_8"/>
    <property type="match status" value="1"/>
</dbReference>
<keyword evidence="6" id="KW-0413">Isomerase</keyword>
<reference evidence="14 15" key="1">
    <citation type="submission" date="2023-04" db="EMBL/GenBank/DDBJ databases">
        <title>Fusibacter bizertensis strain WBS, isolated from littoral bottom sediments of the Arctic seas - biochemical and genomic analysis.</title>
        <authorList>
            <person name="Brioukhanov A.L."/>
        </authorList>
    </citation>
    <scope>NUCLEOTIDE SEQUENCE [LARGE SCALE GENOMIC DNA]</scope>
    <source>
        <strain evidence="14 15">WBS</strain>
    </source>
</reference>
<feature type="binding site" evidence="11">
    <location>
        <begin position="272"/>
        <end position="279"/>
    </location>
    <ligand>
        <name>ATP</name>
        <dbReference type="ChEBI" id="CHEBI:30616"/>
    </ligand>
</feature>
<name>A0ABT6NE71_9FIRM</name>
<dbReference type="PROSITE" id="PS51198">
    <property type="entry name" value="UVRD_HELICASE_ATP_BIND"/>
    <property type="match status" value="1"/>
</dbReference>
<dbReference type="InterPro" id="IPR000212">
    <property type="entry name" value="DNA_helicase_UvrD/REP"/>
</dbReference>
<evidence type="ECO:0000259" key="13">
    <source>
        <dbReference type="PROSITE" id="PS51198"/>
    </source>
</evidence>
<dbReference type="InterPro" id="IPR014016">
    <property type="entry name" value="UvrD-like_ATP-bd"/>
</dbReference>
<organism evidence="14 15">
    <name type="scientific">Fusibacter bizertensis</name>
    <dbReference type="NCBI Taxonomy" id="1488331"/>
    <lineage>
        <taxon>Bacteria</taxon>
        <taxon>Bacillati</taxon>
        <taxon>Bacillota</taxon>
        <taxon>Clostridia</taxon>
        <taxon>Eubacteriales</taxon>
        <taxon>Eubacteriales Family XII. Incertae Sedis</taxon>
        <taxon>Fusibacter</taxon>
    </lineage>
</organism>